<accession>A0A7G9RTJ9</accession>
<keyword evidence="1" id="KW-0812">Transmembrane</keyword>
<dbReference type="RefSeq" id="WP_187599705.1">
    <property type="nucleotide sequence ID" value="NZ_CP060714.1"/>
</dbReference>
<dbReference type="EMBL" id="CP060714">
    <property type="protein sequence ID" value="QNN58924.1"/>
    <property type="molecule type" value="Genomic_DNA"/>
</dbReference>
<keyword evidence="1" id="KW-1133">Transmembrane helix</keyword>
<organism evidence="3 4">
    <name type="scientific">Diaphorobacter ruginosibacter</name>
    <dbReference type="NCBI Taxonomy" id="1715720"/>
    <lineage>
        <taxon>Bacteria</taxon>
        <taxon>Pseudomonadati</taxon>
        <taxon>Pseudomonadota</taxon>
        <taxon>Betaproteobacteria</taxon>
        <taxon>Burkholderiales</taxon>
        <taxon>Comamonadaceae</taxon>
        <taxon>Diaphorobacter</taxon>
    </lineage>
</organism>
<gene>
    <name evidence="3" type="ORF">H9K76_09030</name>
</gene>
<feature type="transmembrane region" description="Helical" evidence="1">
    <location>
        <begin position="47"/>
        <end position="65"/>
    </location>
</feature>
<proteinExistence type="predicted"/>
<evidence type="ECO:0000259" key="2">
    <source>
        <dbReference type="Pfam" id="PF07331"/>
    </source>
</evidence>
<name>A0A7G9RTJ9_9BURK</name>
<feature type="transmembrane region" description="Helical" evidence="1">
    <location>
        <begin position="130"/>
        <end position="152"/>
    </location>
</feature>
<dbReference type="Pfam" id="PF07331">
    <property type="entry name" value="TctB"/>
    <property type="match status" value="1"/>
</dbReference>
<feature type="transmembrane region" description="Helical" evidence="1">
    <location>
        <begin position="15"/>
        <end position="35"/>
    </location>
</feature>
<dbReference type="AlphaFoldDB" id="A0A7G9RTJ9"/>
<reference evidence="3 4" key="1">
    <citation type="submission" date="2020-08" db="EMBL/GenBank/DDBJ databases">
        <title>Genome sequence of Diaphorobacter ruginosibacter DSM 27467T.</title>
        <authorList>
            <person name="Hyun D.-W."/>
            <person name="Bae J.-W."/>
        </authorList>
    </citation>
    <scope>NUCLEOTIDE SEQUENCE [LARGE SCALE GENOMIC DNA]</scope>
    <source>
        <strain evidence="3 4">DSM 27467</strain>
    </source>
</reference>
<protein>
    <submittedName>
        <fullName evidence="3">Tripartite tricarboxylate transporter TctB family protein</fullName>
    </submittedName>
</protein>
<dbReference type="Proteomes" id="UP000515811">
    <property type="component" value="Chromosome"/>
</dbReference>
<feature type="domain" description="DUF1468" evidence="2">
    <location>
        <begin position="18"/>
        <end position="157"/>
    </location>
</feature>
<feature type="transmembrane region" description="Helical" evidence="1">
    <location>
        <begin position="99"/>
        <end position="124"/>
    </location>
</feature>
<dbReference type="InterPro" id="IPR009936">
    <property type="entry name" value="DUF1468"/>
</dbReference>
<dbReference type="KEGG" id="drg:H9K76_09030"/>
<keyword evidence="4" id="KW-1185">Reference proteome</keyword>
<sequence>MSDPSNKKKTWNKDYYGGALLVIVGASAAYAANSYNLGTLAHMGPGYFPFAIGVLIAICGVLLAATAKKKPSGGEAALVGHQHDIPDFRGASCIILGTILFYFAGEYFGLLPATFCIVFVSALGDRSNSVFQALILTAGMMIVAVVIFWWALQVQMPLFKWGI</sequence>
<evidence type="ECO:0000256" key="1">
    <source>
        <dbReference type="SAM" id="Phobius"/>
    </source>
</evidence>
<evidence type="ECO:0000313" key="4">
    <source>
        <dbReference type="Proteomes" id="UP000515811"/>
    </source>
</evidence>
<keyword evidence="1" id="KW-0472">Membrane</keyword>
<evidence type="ECO:0000313" key="3">
    <source>
        <dbReference type="EMBL" id="QNN58924.1"/>
    </source>
</evidence>